<dbReference type="GO" id="GO:0009307">
    <property type="term" value="P:DNA restriction-modification system"/>
    <property type="evidence" value="ECO:0007669"/>
    <property type="project" value="UniProtKB-KW"/>
</dbReference>
<dbReference type="Proteomes" id="UP000263957">
    <property type="component" value="Unassembled WGS sequence"/>
</dbReference>
<dbReference type="InterPro" id="IPR044946">
    <property type="entry name" value="Restrct_endonuc_typeI_TRD_sf"/>
</dbReference>
<dbReference type="PANTHER" id="PTHR30408">
    <property type="entry name" value="TYPE-1 RESTRICTION ENZYME ECOKI SPECIFICITY PROTEIN"/>
    <property type="match status" value="1"/>
</dbReference>
<dbReference type="CDD" id="cd17282">
    <property type="entry name" value="RMtype1_S_Eco16444ORF1681_TRD1-CR1_like"/>
    <property type="match status" value="1"/>
</dbReference>
<organism evidence="5 6">
    <name type="scientific">Hyphomonas atlantica</name>
    <dbReference type="NCBI Taxonomy" id="1280948"/>
    <lineage>
        <taxon>Bacteria</taxon>
        <taxon>Pseudomonadati</taxon>
        <taxon>Pseudomonadota</taxon>
        <taxon>Alphaproteobacteria</taxon>
        <taxon>Hyphomonadales</taxon>
        <taxon>Hyphomonadaceae</taxon>
        <taxon>Hyphomonas</taxon>
    </lineage>
</organism>
<dbReference type="Gene3D" id="3.90.220.20">
    <property type="entry name" value="DNA methylase specificity domains"/>
    <property type="match status" value="2"/>
</dbReference>
<name>A0A356W3J8_9PROT</name>
<dbReference type="SUPFAM" id="SSF116734">
    <property type="entry name" value="DNA methylase specificity domain"/>
    <property type="match status" value="2"/>
</dbReference>
<evidence type="ECO:0000256" key="1">
    <source>
        <dbReference type="ARBA" id="ARBA00010923"/>
    </source>
</evidence>
<comment type="caution">
    <text evidence="5">The sequence shown here is derived from an EMBL/GenBank/DDBJ whole genome shotgun (WGS) entry which is preliminary data.</text>
</comment>
<dbReference type="InterPro" id="IPR000055">
    <property type="entry name" value="Restrct_endonuc_typeI_TRD"/>
</dbReference>
<evidence type="ECO:0000259" key="4">
    <source>
        <dbReference type="Pfam" id="PF01420"/>
    </source>
</evidence>
<proteinExistence type="inferred from homology"/>
<protein>
    <submittedName>
        <fullName evidence="5">Restriction endonuclease subunit S</fullName>
    </submittedName>
</protein>
<dbReference type="GO" id="GO:0004519">
    <property type="term" value="F:endonuclease activity"/>
    <property type="evidence" value="ECO:0007669"/>
    <property type="project" value="UniProtKB-KW"/>
</dbReference>
<keyword evidence="5" id="KW-0255">Endonuclease</keyword>
<dbReference type="CDD" id="cd16961">
    <property type="entry name" value="RMtype1_S_TRD-CR_like"/>
    <property type="match status" value="1"/>
</dbReference>
<sequence>MIDLVSIEECCFVFNGKTPSRSEQRRSGRPILKIKDIDEAGKFRGKFESFVDESFYEKHSKKVLKRGDTVILNAAHNRDYVGNKIARIGPELDGVIATGEWLIIRPKNIDQNFIYHFIKSPKGREGLKRIVRGIHLYPRDVGRLTIPFPENIDQERISYILNNVDSLILIRKKAIGELDRFITSFFVKMFGDPVRNEKAWEVKPLGQLGTLDRGVSKHRPRNAPELLGGDYPLIQTGDVANSGIYIEEYTQSYSDQGLAQSKLWPKGTLCITIAANIAKTAILNFEACFPDSVVGFLASKNESNNLYVYALFQFLHKILEKKAPEAAQKNINLKILRQLSVPCPPIEHQNKFSAVIEKVYLLQRGYSENLTNLEELYGAISQKAFTGRLDLSGIPAVGEADFVGRSELSATADVESPLDEYPMDKAEGRERLLRQWFDELIGGSEHETDLTFDQFWQAVQVRAVEYMGDDDKPFSTTEYDLYREWVLDGLREGKIKQEFDEGKNLVTLRVAG</sequence>
<dbReference type="AlphaFoldDB" id="A0A356W3J8"/>
<evidence type="ECO:0000256" key="3">
    <source>
        <dbReference type="ARBA" id="ARBA00023125"/>
    </source>
</evidence>
<dbReference type="PANTHER" id="PTHR30408:SF12">
    <property type="entry name" value="TYPE I RESTRICTION ENZYME MJAVIII SPECIFICITY SUBUNIT"/>
    <property type="match status" value="1"/>
</dbReference>
<keyword evidence="5" id="KW-0540">Nuclease</keyword>
<dbReference type="GO" id="GO:0003677">
    <property type="term" value="F:DNA binding"/>
    <property type="evidence" value="ECO:0007669"/>
    <property type="project" value="UniProtKB-KW"/>
</dbReference>
<evidence type="ECO:0000313" key="6">
    <source>
        <dbReference type="Proteomes" id="UP000263957"/>
    </source>
</evidence>
<evidence type="ECO:0000256" key="2">
    <source>
        <dbReference type="ARBA" id="ARBA00022747"/>
    </source>
</evidence>
<feature type="domain" description="Type I restriction modification DNA specificity" evidence="4">
    <location>
        <begin position="5"/>
        <end position="178"/>
    </location>
</feature>
<feature type="domain" description="Type I restriction modification DNA specificity" evidence="4">
    <location>
        <begin position="198"/>
        <end position="360"/>
    </location>
</feature>
<dbReference type="Pfam" id="PF01420">
    <property type="entry name" value="Methylase_S"/>
    <property type="match status" value="2"/>
</dbReference>
<reference evidence="5 6" key="1">
    <citation type="journal article" date="2018" name="Nat. Biotechnol.">
        <title>A standardized bacterial taxonomy based on genome phylogeny substantially revises the tree of life.</title>
        <authorList>
            <person name="Parks D.H."/>
            <person name="Chuvochina M."/>
            <person name="Waite D.W."/>
            <person name="Rinke C."/>
            <person name="Skarshewski A."/>
            <person name="Chaumeil P.A."/>
            <person name="Hugenholtz P."/>
        </authorList>
    </citation>
    <scope>NUCLEOTIDE SEQUENCE [LARGE SCALE GENOMIC DNA]</scope>
    <source>
        <strain evidence="5">UBA10378</strain>
    </source>
</reference>
<gene>
    <name evidence="5" type="ORF">DD728_04545</name>
</gene>
<comment type="similarity">
    <text evidence="1">Belongs to the type-I restriction system S methylase family.</text>
</comment>
<keyword evidence="5" id="KW-0378">Hydrolase</keyword>
<dbReference type="InterPro" id="IPR052021">
    <property type="entry name" value="Type-I_RS_S_subunit"/>
</dbReference>
<accession>A0A356W3J8</accession>
<evidence type="ECO:0000313" key="5">
    <source>
        <dbReference type="EMBL" id="HBQ48147.1"/>
    </source>
</evidence>
<dbReference type="EMBL" id="DOGS01000095">
    <property type="protein sequence ID" value="HBQ48147.1"/>
    <property type="molecule type" value="Genomic_DNA"/>
</dbReference>
<keyword evidence="2" id="KW-0680">Restriction system</keyword>
<keyword evidence="3" id="KW-0238">DNA-binding</keyword>